<dbReference type="PATRIC" id="fig|1434107.4.peg.1368"/>
<feature type="compositionally biased region" description="Polar residues" evidence="1">
    <location>
        <begin position="40"/>
        <end position="49"/>
    </location>
</feature>
<evidence type="ECO:0000256" key="1">
    <source>
        <dbReference type="SAM" id="MobiDB-lite"/>
    </source>
</evidence>
<dbReference type="GeneID" id="42569255"/>
<evidence type="ECO:0000313" key="2">
    <source>
        <dbReference type="EMBL" id="AKB81620.1"/>
    </source>
</evidence>
<dbReference type="HOGENOM" id="CLU_2968439_0_0_2"/>
<keyword evidence="3" id="KW-1185">Reference proteome</keyword>
<evidence type="ECO:0000313" key="3">
    <source>
        <dbReference type="Proteomes" id="UP000033066"/>
    </source>
</evidence>
<reference evidence="2" key="1">
    <citation type="submission" date="2014-07" db="EMBL/GenBank/DDBJ databases">
        <title>Methanogenic archaea and the global carbon cycle.</title>
        <authorList>
            <person name="Henriksen J.R."/>
            <person name="Luke J."/>
            <person name="Reinhart S."/>
            <person name="Benedict M.N."/>
            <person name="Youngblut N.D."/>
            <person name="Metcalf M.E."/>
            <person name="Whitaker R.J."/>
            <person name="Metcalf W.W."/>
        </authorList>
    </citation>
    <scope>NUCLEOTIDE SEQUENCE [LARGE SCALE GENOMIC DNA]</scope>
    <source>
        <strain evidence="2">3</strain>
    </source>
</reference>
<protein>
    <submittedName>
        <fullName evidence="2">Cell surface protein</fullName>
    </submittedName>
</protein>
<dbReference type="AlphaFoldDB" id="A0A0E3WVV4"/>
<gene>
    <name evidence="2" type="ORF">MSBR3_1042</name>
</gene>
<dbReference type="EMBL" id="CP009517">
    <property type="protein sequence ID" value="AKB81620.1"/>
    <property type="molecule type" value="Genomic_DNA"/>
</dbReference>
<name>A0A0E3WVV4_METBA</name>
<sequence>MGNDIYLYFTAETPGFSSFVITGKMVEEEILAEILPQPDPQTLGQNNGYIGSDVEKKA</sequence>
<feature type="region of interest" description="Disordered" evidence="1">
    <location>
        <begin position="38"/>
        <end position="58"/>
    </location>
</feature>
<dbReference type="KEGG" id="mbak:MSBR3_1042"/>
<dbReference type="OrthoDB" id="137935at2157"/>
<organism evidence="2 3">
    <name type="scientific">Methanosarcina barkeri 3</name>
    <dbReference type="NCBI Taxonomy" id="1434107"/>
    <lineage>
        <taxon>Archaea</taxon>
        <taxon>Methanobacteriati</taxon>
        <taxon>Methanobacteriota</taxon>
        <taxon>Stenosarchaea group</taxon>
        <taxon>Methanomicrobia</taxon>
        <taxon>Methanosarcinales</taxon>
        <taxon>Methanosarcinaceae</taxon>
        <taxon>Methanosarcina</taxon>
    </lineage>
</organism>
<dbReference type="RefSeq" id="WP_155396735.1">
    <property type="nucleotide sequence ID" value="NZ_CP009517.1"/>
</dbReference>
<proteinExistence type="predicted"/>
<accession>A0A0E3WVV4</accession>
<dbReference type="Proteomes" id="UP000033066">
    <property type="component" value="Chromosome"/>
</dbReference>